<evidence type="ECO:0000256" key="1">
    <source>
        <dbReference type="ARBA" id="ARBA00008005"/>
    </source>
</evidence>
<comment type="similarity">
    <text evidence="1">Belongs to the myoviridae tail sheath protein family.</text>
</comment>
<dbReference type="InterPro" id="IPR020287">
    <property type="entry name" value="Tail_sheath_C"/>
</dbReference>
<feature type="domain" description="Tail sheath protein subtilisin-like" evidence="2">
    <location>
        <begin position="180"/>
        <end position="328"/>
    </location>
</feature>
<dbReference type="Gene3D" id="3.30.1370.220">
    <property type="match status" value="1"/>
</dbReference>
<dbReference type="InterPro" id="IPR035089">
    <property type="entry name" value="Phage_sheath_subtilisin"/>
</dbReference>
<feature type="domain" description="Phage tail sheath protein-like beta-sandwich" evidence="3">
    <location>
        <begin position="90"/>
        <end position="179"/>
    </location>
</feature>
<dbReference type="Pfam" id="PF17481">
    <property type="entry name" value="Phage_sheath_domII"/>
    <property type="match status" value="1"/>
</dbReference>
<sequence>MAGGNFTAMNKVRPGVYINFATEGTAIAPGGRGTVALALPLSWGESQMLQAVEAGEDVLPKLGYSLGDSELLLVREALKRASRLLLYRLNSGVQASATIGALTAKAKYSGLRGNALSVAVVASVDVPSEFEVVTYLAGVERDKQVVETVDELVDNDWIVWNATGALTASAGAPLTGGTDGAVTNQNYSDFLQATELQEFHTMAYIGTDPVMKGLFAAFARRLRTEEGRKIQVVMENYASANDEGVISVKNGVRLENGVVLTAAQASVWAAAATAAAGPGQSLTFSAYDGAADAAPRLTHSATVAALQGGEFLFTARAGSVVVEQDVNSYHQPTPAKGKLFGKNPVVRVLDGLANDFKSTFEALYVGKIGNNENGRALFRKDCVKLMEQYGAIGAIQGFDASKDIEVSQGGEPDTVVVAASVQPVDAIEKIYMKVQVK</sequence>
<evidence type="ECO:0000259" key="5">
    <source>
        <dbReference type="Pfam" id="PF22671"/>
    </source>
</evidence>
<dbReference type="Gene3D" id="3.30.360.90">
    <property type="match status" value="1"/>
</dbReference>
<dbReference type="Gene3D" id="2.60.40.4290">
    <property type="match status" value="1"/>
</dbReference>
<keyword evidence="7" id="KW-1185">Reference proteome</keyword>
<dbReference type="InterPro" id="IPR054564">
    <property type="entry name" value="Gp18_domIII_N"/>
</dbReference>
<feature type="domain" description="Tail sheath protein Gp18-like" evidence="5">
    <location>
        <begin position="32"/>
        <end position="89"/>
    </location>
</feature>
<dbReference type="RefSeq" id="WP_089522061.1">
    <property type="nucleotide sequence ID" value="NZ_NMUQ01000001.1"/>
</dbReference>
<dbReference type="AlphaFoldDB" id="A0A229NZ49"/>
<evidence type="ECO:0000259" key="4">
    <source>
        <dbReference type="Pfam" id="PF17482"/>
    </source>
</evidence>
<dbReference type="Pfam" id="PF22671">
    <property type="entry name" value="Gp18_domIII_N"/>
    <property type="match status" value="1"/>
</dbReference>
<dbReference type="Gene3D" id="3.30.1490.360">
    <property type="match status" value="1"/>
</dbReference>
<gene>
    <name evidence="6" type="ORF">CGZ75_00285</name>
</gene>
<dbReference type="EMBL" id="NMUQ01000001">
    <property type="protein sequence ID" value="OXM15223.1"/>
    <property type="molecule type" value="Genomic_DNA"/>
</dbReference>
<name>A0A229NZ49_9BACL</name>
<dbReference type="Gene3D" id="3.40.50.11790">
    <property type="match status" value="1"/>
</dbReference>
<dbReference type="OrthoDB" id="89060at2"/>
<dbReference type="Pfam" id="PF17482">
    <property type="entry name" value="Phage_sheath_1C"/>
    <property type="match status" value="1"/>
</dbReference>
<protein>
    <submittedName>
        <fullName evidence="6">Phage tail sheath protein</fullName>
    </submittedName>
</protein>
<accession>A0A229NZ49</accession>
<evidence type="ECO:0000259" key="3">
    <source>
        <dbReference type="Pfam" id="PF17481"/>
    </source>
</evidence>
<organism evidence="6 7">
    <name type="scientific">Paenibacillus herberti</name>
    <dbReference type="NCBI Taxonomy" id="1619309"/>
    <lineage>
        <taxon>Bacteria</taxon>
        <taxon>Bacillati</taxon>
        <taxon>Bacillota</taxon>
        <taxon>Bacilli</taxon>
        <taxon>Bacillales</taxon>
        <taxon>Paenibacillaceae</taxon>
        <taxon>Paenibacillus</taxon>
    </lineage>
</organism>
<dbReference type="Proteomes" id="UP000215145">
    <property type="component" value="Unassembled WGS sequence"/>
</dbReference>
<dbReference type="Pfam" id="PF04984">
    <property type="entry name" value="Phage_sheath_1"/>
    <property type="match status" value="1"/>
</dbReference>
<dbReference type="InterPro" id="IPR035326">
    <property type="entry name" value="Beta_sandwich_Seath"/>
</dbReference>
<reference evidence="6 7" key="1">
    <citation type="submission" date="2017-07" db="EMBL/GenBank/DDBJ databases">
        <title>Paenibacillus herberti R33 genome sequencing and assembly.</title>
        <authorList>
            <person name="Su W."/>
        </authorList>
    </citation>
    <scope>NUCLEOTIDE SEQUENCE [LARGE SCALE GENOMIC DNA]</scope>
    <source>
        <strain evidence="6 7">R33</strain>
    </source>
</reference>
<evidence type="ECO:0000313" key="7">
    <source>
        <dbReference type="Proteomes" id="UP000215145"/>
    </source>
</evidence>
<evidence type="ECO:0000259" key="2">
    <source>
        <dbReference type="Pfam" id="PF04984"/>
    </source>
</evidence>
<comment type="caution">
    <text evidence="6">The sequence shown here is derived from an EMBL/GenBank/DDBJ whole genome shotgun (WGS) entry which is preliminary data.</text>
</comment>
<evidence type="ECO:0000313" key="6">
    <source>
        <dbReference type="EMBL" id="OXM15223.1"/>
    </source>
</evidence>
<proteinExistence type="inferred from homology"/>
<feature type="domain" description="Tail sheath protein C-terminal" evidence="4">
    <location>
        <begin position="336"/>
        <end position="437"/>
    </location>
</feature>